<dbReference type="PANTHER" id="PTHR12835:SF5">
    <property type="entry name" value="BIOTIN--PROTEIN LIGASE"/>
    <property type="match status" value="1"/>
</dbReference>
<organism evidence="3 4">
    <name type="scientific">Flavobacterium hankyongi</name>
    <dbReference type="NCBI Taxonomy" id="1176532"/>
    <lineage>
        <taxon>Bacteria</taxon>
        <taxon>Pseudomonadati</taxon>
        <taxon>Bacteroidota</taxon>
        <taxon>Flavobacteriia</taxon>
        <taxon>Flavobacteriales</taxon>
        <taxon>Flavobacteriaceae</taxon>
        <taxon>Flavobacterium</taxon>
    </lineage>
</organism>
<protein>
    <submittedName>
        <fullName evidence="3">Biotin--[acetyl-CoA-carboxylase] ligase</fullName>
    </submittedName>
</protein>
<evidence type="ECO:0000256" key="1">
    <source>
        <dbReference type="ARBA" id="ARBA00022598"/>
    </source>
</evidence>
<dbReference type="Pfam" id="PF03099">
    <property type="entry name" value="BPL_LplA_LipB"/>
    <property type="match status" value="1"/>
</dbReference>
<proteinExistence type="predicted"/>
<feature type="domain" description="BPL/LPL catalytic" evidence="2">
    <location>
        <begin position="1"/>
        <end position="159"/>
    </location>
</feature>
<dbReference type="CDD" id="cd16442">
    <property type="entry name" value="BPL"/>
    <property type="match status" value="1"/>
</dbReference>
<sequence>MSQNQELENFTVVLAETQNKGKGQQGAKWLSEPGKNLITSILISNTISDIRGVFLLNISVALSIIEALKTLKIPSLHIKWPNDIMSENKKIAGILIESLIKEKGKIESIVGIGLNVNQTKFEDLTKASSLKNITDKEFDIEYILNKIVTELKLNIEKILFNQEAYLWENYHKWLYKKGTPMAFENEQGERFMGIIQGVNKDGKLEIILENDLVKQYGIKEIKMLY</sequence>
<dbReference type="InterPro" id="IPR045864">
    <property type="entry name" value="aa-tRNA-synth_II/BPL/LPL"/>
</dbReference>
<dbReference type="Gene3D" id="3.30.930.10">
    <property type="entry name" value="Bira Bifunctional Protein, Domain 2"/>
    <property type="match status" value="1"/>
</dbReference>
<accession>A0ABP9A8H9</accession>
<dbReference type="EMBL" id="BAABIP010000022">
    <property type="protein sequence ID" value="GAA4776468.1"/>
    <property type="molecule type" value="Genomic_DNA"/>
</dbReference>
<dbReference type="PROSITE" id="PS51733">
    <property type="entry name" value="BPL_LPL_CATALYTIC"/>
    <property type="match status" value="1"/>
</dbReference>
<evidence type="ECO:0000313" key="4">
    <source>
        <dbReference type="Proteomes" id="UP001500141"/>
    </source>
</evidence>
<reference evidence="4" key="1">
    <citation type="journal article" date="2019" name="Int. J. Syst. Evol. Microbiol.">
        <title>The Global Catalogue of Microorganisms (GCM) 10K type strain sequencing project: providing services to taxonomists for standard genome sequencing and annotation.</title>
        <authorList>
            <consortium name="The Broad Institute Genomics Platform"/>
            <consortium name="The Broad Institute Genome Sequencing Center for Infectious Disease"/>
            <person name="Wu L."/>
            <person name="Ma J."/>
        </authorList>
    </citation>
    <scope>NUCLEOTIDE SEQUENCE [LARGE SCALE GENOMIC DNA]</scope>
    <source>
        <strain evidence="4">JCM 18198</strain>
    </source>
</reference>
<comment type="caution">
    <text evidence="3">The sequence shown here is derived from an EMBL/GenBank/DDBJ whole genome shotgun (WGS) entry which is preliminary data.</text>
</comment>
<dbReference type="PANTHER" id="PTHR12835">
    <property type="entry name" value="BIOTIN PROTEIN LIGASE"/>
    <property type="match status" value="1"/>
</dbReference>
<keyword evidence="4" id="KW-1185">Reference proteome</keyword>
<dbReference type="Proteomes" id="UP001500141">
    <property type="component" value="Unassembled WGS sequence"/>
</dbReference>
<name>A0ABP9A8H9_9FLAO</name>
<dbReference type="InterPro" id="IPR004143">
    <property type="entry name" value="BPL_LPL_catalytic"/>
</dbReference>
<evidence type="ECO:0000313" key="3">
    <source>
        <dbReference type="EMBL" id="GAA4776468.1"/>
    </source>
</evidence>
<gene>
    <name evidence="3" type="ORF">GCM10023230_29420</name>
</gene>
<dbReference type="SUPFAM" id="SSF55681">
    <property type="entry name" value="Class II aaRS and biotin synthetases"/>
    <property type="match status" value="1"/>
</dbReference>
<dbReference type="NCBIfam" id="TIGR00121">
    <property type="entry name" value="birA_ligase"/>
    <property type="match status" value="1"/>
</dbReference>
<keyword evidence="1 3" id="KW-0436">Ligase</keyword>
<dbReference type="GO" id="GO:0016874">
    <property type="term" value="F:ligase activity"/>
    <property type="evidence" value="ECO:0007669"/>
    <property type="project" value="UniProtKB-KW"/>
</dbReference>
<evidence type="ECO:0000259" key="2">
    <source>
        <dbReference type="PROSITE" id="PS51733"/>
    </source>
</evidence>
<dbReference type="InterPro" id="IPR004408">
    <property type="entry name" value="Biotin_CoA_COase_ligase"/>
</dbReference>